<organism evidence="2 3">
    <name type="scientific">Pseudomonas mandelii</name>
    <dbReference type="NCBI Taxonomy" id="75612"/>
    <lineage>
        <taxon>Bacteria</taxon>
        <taxon>Pseudomonadati</taxon>
        <taxon>Pseudomonadota</taxon>
        <taxon>Gammaproteobacteria</taxon>
        <taxon>Pseudomonadales</taxon>
        <taxon>Pseudomonadaceae</taxon>
        <taxon>Pseudomonas</taxon>
    </lineage>
</organism>
<dbReference type="RefSeq" id="WP_083375927.1">
    <property type="nucleotide sequence ID" value="NZ_LT629796.1"/>
</dbReference>
<evidence type="ECO:0000256" key="1">
    <source>
        <dbReference type="SAM" id="MobiDB-lite"/>
    </source>
</evidence>
<evidence type="ECO:0000313" key="3">
    <source>
        <dbReference type="Proteomes" id="UP000182476"/>
    </source>
</evidence>
<gene>
    <name evidence="2" type="ORF">SAMN04489801_3707</name>
</gene>
<evidence type="ECO:0008006" key="4">
    <source>
        <dbReference type="Google" id="ProtNLM"/>
    </source>
</evidence>
<protein>
    <recommendedName>
        <fullName evidence="4">Nucleoside 2-deoxyribosyltransferase</fullName>
    </recommendedName>
</protein>
<feature type="compositionally biased region" description="Basic residues" evidence="1">
    <location>
        <begin position="23"/>
        <end position="50"/>
    </location>
</feature>
<dbReference type="GeneID" id="46430735"/>
<evidence type="ECO:0000313" key="2">
    <source>
        <dbReference type="EMBL" id="SDU50108.1"/>
    </source>
</evidence>
<dbReference type="Gene3D" id="3.40.50.450">
    <property type="match status" value="1"/>
</dbReference>
<accession>A0ABY0VR16</accession>
<dbReference type="SUPFAM" id="SSF52309">
    <property type="entry name" value="N-(deoxy)ribosyltransferase-like"/>
    <property type="match status" value="1"/>
</dbReference>
<dbReference type="EMBL" id="LT629796">
    <property type="protein sequence ID" value="SDU50108.1"/>
    <property type="molecule type" value="Genomic_DNA"/>
</dbReference>
<reference evidence="2 3" key="1">
    <citation type="submission" date="2016-10" db="EMBL/GenBank/DDBJ databases">
        <authorList>
            <person name="Varghese N."/>
            <person name="Submissions S."/>
        </authorList>
    </citation>
    <scope>NUCLEOTIDE SEQUENCE [LARGE SCALE GENOMIC DNA]</scope>
    <source>
        <strain evidence="2 3">LMG 21607</strain>
    </source>
</reference>
<keyword evidence="3" id="KW-1185">Reference proteome</keyword>
<proteinExistence type="predicted"/>
<feature type="region of interest" description="Disordered" evidence="1">
    <location>
        <begin position="1"/>
        <end position="62"/>
    </location>
</feature>
<sequence>MDEGIETTPTENSPLSKFPTSPKRTRTKTKPAAKKPPQKKKTAVTTRKKTAPPNSSKTAKYPRHTLEKVLRIPQAIQEQNAGQPCSEREAAQFLGVGFGGSFQVEVSSALKYGLLERKGPGQIAITDLSRKIIRPQQPEDELIGLREAAIKAPDIGEVYQHYRGENLPDPQFFRNALIDKFKIPEDKASEFESIFLETMREAKLLDEHSGKRRILDVSKEPSTDASDDRLKKLGKQVSIKSTDTCFVMMPFANPIGSYYSTIYEPAIQKAGLTPIRADADIFGTGKIIDQIWQGINNSKILVAELTHRNPNVFYELGLAHALNKPVVLICSNESDVPFDLQHIRVIYYDVTDPFWGNKLIEKIAENILSALRTPEEAVFKAALQA</sequence>
<name>A0ABY0VR16_9PSED</name>
<dbReference type="Proteomes" id="UP000182476">
    <property type="component" value="Chromosome I"/>
</dbReference>